<sequence>MSYQLIIANKNYTTWPLRAWVALTEAGVPFEEIMAPKDDLSPASLRDAYLKISPIKKFPLLLVHTPNQASPLMVWDSLAIIEYLAESYQNLWPAHPEARAFARSVAAEMHSGFAGLRNTCNSCVGLRIQLHSMGPECEQDLRRLNELVSEGLERFKGPFLAGATFTAADAMYCPVAFRVQTYSIKFENAAVDAYFAQLRALPSMKAWEASALQEPWRILAYEEDFVRNGTILEDLRTA</sequence>
<dbReference type="Gene3D" id="1.20.1050.10">
    <property type="match status" value="1"/>
</dbReference>
<evidence type="ECO:0000313" key="3">
    <source>
        <dbReference type="EMBL" id="OQR82892.1"/>
    </source>
</evidence>
<comment type="caution">
    <text evidence="3">The sequence shown here is derived from an EMBL/GenBank/DDBJ whole genome shotgun (WGS) entry which is preliminary data.</text>
</comment>
<dbReference type="CDD" id="cd03194">
    <property type="entry name" value="GST_C_3"/>
    <property type="match status" value="1"/>
</dbReference>
<dbReference type="InterPro" id="IPR036282">
    <property type="entry name" value="Glutathione-S-Trfase_C_sf"/>
</dbReference>
<accession>A0A1V9YB12</accession>
<dbReference type="STRING" id="1202772.A0A1V9YB12"/>
<dbReference type="SUPFAM" id="SSF47616">
    <property type="entry name" value="GST C-terminal domain-like"/>
    <property type="match status" value="1"/>
</dbReference>
<evidence type="ECO:0000313" key="4">
    <source>
        <dbReference type="Proteomes" id="UP000243579"/>
    </source>
</evidence>
<name>A0A1V9YB12_ACHHY</name>
<dbReference type="SFLD" id="SFLDS00019">
    <property type="entry name" value="Glutathione_Transferase_(cytos"/>
    <property type="match status" value="1"/>
</dbReference>
<dbReference type="EMBL" id="JNBR01002411">
    <property type="protein sequence ID" value="OQR82892.1"/>
    <property type="molecule type" value="Genomic_DNA"/>
</dbReference>
<dbReference type="PROSITE" id="PS50404">
    <property type="entry name" value="GST_NTER"/>
    <property type="match status" value="1"/>
</dbReference>
<gene>
    <name evidence="3" type="ORF">ACHHYP_15369</name>
</gene>
<reference evidence="3 4" key="1">
    <citation type="journal article" date="2014" name="Genome Biol. Evol.">
        <title>The secreted proteins of Achlya hypogyna and Thraustotheca clavata identify the ancestral oomycete secretome and reveal gene acquisitions by horizontal gene transfer.</title>
        <authorList>
            <person name="Misner I."/>
            <person name="Blouin N."/>
            <person name="Leonard G."/>
            <person name="Richards T.A."/>
            <person name="Lane C.E."/>
        </authorList>
    </citation>
    <scope>NUCLEOTIDE SEQUENCE [LARGE SCALE GENOMIC DNA]</scope>
    <source>
        <strain evidence="3 4">ATCC 48635</strain>
    </source>
</reference>
<keyword evidence="4" id="KW-1185">Reference proteome</keyword>
<dbReference type="PANTHER" id="PTHR44051:SF8">
    <property type="entry name" value="GLUTATHIONE S-TRANSFERASE GSTA"/>
    <property type="match status" value="1"/>
</dbReference>
<dbReference type="SUPFAM" id="SSF52833">
    <property type="entry name" value="Thioredoxin-like"/>
    <property type="match status" value="1"/>
</dbReference>
<evidence type="ECO:0000259" key="2">
    <source>
        <dbReference type="PROSITE" id="PS50404"/>
    </source>
</evidence>
<organism evidence="3 4">
    <name type="scientific">Achlya hypogyna</name>
    <name type="common">Oomycete</name>
    <name type="synonym">Protoachlya hypogyna</name>
    <dbReference type="NCBI Taxonomy" id="1202772"/>
    <lineage>
        <taxon>Eukaryota</taxon>
        <taxon>Sar</taxon>
        <taxon>Stramenopiles</taxon>
        <taxon>Oomycota</taxon>
        <taxon>Saprolegniomycetes</taxon>
        <taxon>Saprolegniales</taxon>
        <taxon>Achlyaceae</taxon>
        <taxon>Achlya</taxon>
    </lineage>
</organism>
<dbReference type="Proteomes" id="UP000243579">
    <property type="component" value="Unassembled WGS sequence"/>
</dbReference>
<protein>
    <recommendedName>
        <fullName evidence="2">GST N-terminal domain-containing protein</fullName>
    </recommendedName>
</protein>
<dbReference type="Pfam" id="PF13409">
    <property type="entry name" value="GST_N_2"/>
    <property type="match status" value="1"/>
</dbReference>
<dbReference type="AlphaFoldDB" id="A0A1V9YB12"/>
<dbReference type="SFLD" id="SFLDG00358">
    <property type="entry name" value="Main_(cytGST)"/>
    <property type="match status" value="1"/>
</dbReference>
<proteinExistence type="inferred from homology"/>
<dbReference type="OrthoDB" id="249703at2759"/>
<dbReference type="InterPro" id="IPR004045">
    <property type="entry name" value="Glutathione_S-Trfase_N"/>
</dbReference>
<dbReference type="InterPro" id="IPR036249">
    <property type="entry name" value="Thioredoxin-like_sf"/>
</dbReference>
<comment type="similarity">
    <text evidence="1">Belongs to the GST superfamily.</text>
</comment>
<dbReference type="PANTHER" id="PTHR44051">
    <property type="entry name" value="GLUTATHIONE S-TRANSFERASE-RELATED"/>
    <property type="match status" value="1"/>
</dbReference>
<dbReference type="Gene3D" id="3.40.30.10">
    <property type="entry name" value="Glutaredoxin"/>
    <property type="match status" value="1"/>
</dbReference>
<dbReference type="InterPro" id="IPR040079">
    <property type="entry name" value="Glutathione_S-Trfase"/>
</dbReference>
<evidence type="ECO:0000256" key="1">
    <source>
        <dbReference type="ARBA" id="ARBA00007409"/>
    </source>
</evidence>
<feature type="domain" description="GST N-terminal" evidence="2">
    <location>
        <begin position="3"/>
        <end position="92"/>
    </location>
</feature>